<reference evidence="4 5" key="1">
    <citation type="submission" date="2020-03" db="EMBL/GenBank/DDBJ databases">
        <title>Genomic Encyclopedia of Type Strains, Phase IV (KMG-IV): sequencing the most valuable type-strain genomes for metagenomic binning, comparative biology and taxonomic classification.</title>
        <authorList>
            <person name="Goeker M."/>
        </authorList>
    </citation>
    <scope>NUCLEOTIDE SEQUENCE [LARGE SCALE GENOMIC DNA]</scope>
    <source>
        <strain evidence="4 5">DSM 19867</strain>
    </source>
</reference>
<dbReference type="InterPro" id="IPR002701">
    <property type="entry name" value="CM_II_prokaryot"/>
</dbReference>
<accession>A0A846MY19</accession>
<dbReference type="InterPro" id="IPR036979">
    <property type="entry name" value="CM_dom_sf"/>
</dbReference>
<evidence type="ECO:0000259" key="3">
    <source>
        <dbReference type="PROSITE" id="PS51168"/>
    </source>
</evidence>
<dbReference type="PANTHER" id="PTHR38041">
    <property type="entry name" value="CHORISMATE MUTASE"/>
    <property type="match status" value="1"/>
</dbReference>
<feature type="domain" description="Chorismate mutase" evidence="3">
    <location>
        <begin position="1"/>
        <end position="85"/>
    </location>
</feature>
<dbReference type="EC" id="5.4.99.5" evidence="1"/>
<dbReference type="Gene3D" id="1.20.59.10">
    <property type="entry name" value="Chorismate mutase"/>
    <property type="match status" value="1"/>
</dbReference>
<gene>
    <name evidence="4" type="ORF">FHS83_001457</name>
</gene>
<dbReference type="SUPFAM" id="SSF48600">
    <property type="entry name" value="Chorismate mutase II"/>
    <property type="match status" value="1"/>
</dbReference>
<name>A0A846MY19_9PROT</name>
<organism evidence="4 5">
    <name type="scientific">Rhizomicrobium palustre</name>
    <dbReference type="NCBI Taxonomy" id="189966"/>
    <lineage>
        <taxon>Bacteria</taxon>
        <taxon>Pseudomonadati</taxon>
        <taxon>Pseudomonadota</taxon>
        <taxon>Alphaproteobacteria</taxon>
        <taxon>Micropepsales</taxon>
        <taxon>Micropepsaceae</taxon>
        <taxon>Rhizomicrobium</taxon>
    </lineage>
</organism>
<evidence type="ECO:0000313" key="5">
    <source>
        <dbReference type="Proteomes" id="UP000570514"/>
    </source>
</evidence>
<dbReference type="SMART" id="SM00830">
    <property type="entry name" value="CM_2"/>
    <property type="match status" value="1"/>
</dbReference>
<dbReference type="PROSITE" id="PS51168">
    <property type="entry name" value="CHORISMATE_MUT_2"/>
    <property type="match status" value="1"/>
</dbReference>
<dbReference type="GO" id="GO:0016829">
    <property type="term" value="F:lyase activity"/>
    <property type="evidence" value="ECO:0007669"/>
    <property type="project" value="UniProtKB-KW"/>
</dbReference>
<dbReference type="GO" id="GO:0046417">
    <property type="term" value="P:chorismate metabolic process"/>
    <property type="evidence" value="ECO:0007669"/>
    <property type="project" value="InterPro"/>
</dbReference>
<dbReference type="InterPro" id="IPR051331">
    <property type="entry name" value="Chorismate_mutase-related"/>
</dbReference>
<dbReference type="Pfam" id="PF01817">
    <property type="entry name" value="CM_2"/>
    <property type="match status" value="1"/>
</dbReference>
<dbReference type="RefSeq" id="WP_167082321.1">
    <property type="nucleotide sequence ID" value="NZ_BAAADC010000001.1"/>
</dbReference>
<evidence type="ECO:0000256" key="2">
    <source>
        <dbReference type="ARBA" id="ARBA00023235"/>
    </source>
</evidence>
<dbReference type="GO" id="GO:0009697">
    <property type="term" value="P:salicylic acid biosynthetic process"/>
    <property type="evidence" value="ECO:0007669"/>
    <property type="project" value="TreeGrafter"/>
</dbReference>
<dbReference type="AlphaFoldDB" id="A0A846MY19"/>
<protein>
    <recommendedName>
        <fullName evidence="1">chorismate mutase</fullName>
        <ecNumber evidence="1">5.4.99.5</ecNumber>
    </recommendedName>
</protein>
<dbReference type="PANTHER" id="PTHR38041:SF1">
    <property type="entry name" value="CHORISMATE MUTASE"/>
    <property type="match status" value="1"/>
</dbReference>
<keyword evidence="4" id="KW-0456">Lyase</keyword>
<dbReference type="EMBL" id="JAASRM010000001">
    <property type="protein sequence ID" value="NIK88139.1"/>
    <property type="molecule type" value="Genomic_DNA"/>
</dbReference>
<sequence length="90" mass="10481">MAELREQIDFLDSQLVELLSQRQRYIERAAEIKAHRHEIRDEARIQDVLNKVSAAAEKAGLKVEIAQRVWRELMEGSIALEMDCYEARAK</sequence>
<evidence type="ECO:0000313" key="4">
    <source>
        <dbReference type="EMBL" id="NIK88139.1"/>
    </source>
</evidence>
<dbReference type="GO" id="GO:0004106">
    <property type="term" value="F:chorismate mutase activity"/>
    <property type="evidence" value="ECO:0007669"/>
    <property type="project" value="UniProtKB-EC"/>
</dbReference>
<comment type="caution">
    <text evidence="4">The sequence shown here is derived from an EMBL/GenBank/DDBJ whole genome shotgun (WGS) entry which is preliminary data.</text>
</comment>
<dbReference type="Proteomes" id="UP000570514">
    <property type="component" value="Unassembled WGS sequence"/>
</dbReference>
<keyword evidence="5" id="KW-1185">Reference proteome</keyword>
<evidence type="ECO:0000256" key="1">
    <source>
        <dbReference type="ARBA" id="ARBA00012404"/>
    </source>
</evidence>
<keyword evidence="2" id="KW-0413">Isomerase</keyword>
<dbReference type="InterPro" id="IPR036263">
    <property type="entry name" value="Chorismate_II_sf"/>
</dbReference>
<proteinExistence type="predicted"/>
<keyword evidence="4" id="KW-0670">Pyruvate</keyword>